<feature type="compositionally biased region" description="Polar residues" evidence="8">
    <location>
        <begin position="1092"/>
        <end position="1108"/>
    </location>
</feature>
<dbReference type="InterPro" id="IPR012337">
    <property type="entry name" value="RNaseH-like_sf"/>
</dbReference>
<proteinExistence type="predicted"/>
<dbReference type="GO" id="GO:0005881">
    <property type="term" value="C:cytoplasmic microtubule"/>
    <property type="evidence" value="ECO:0007669"/>
    <property type="project" value="TreeGrafter"/>
</dbReference>
<keyword evidence="2" id="KW-0597">Phosphoprotein</keyword>
<feature type="domain" description="DUF4371" evidence="9">
    <location>
        <begin position="129"/>
        <end position="289"/>
    </location>
</feature>
<comment type="caution">
    <text evidence="10">The sequence shown here is derived from an EMBL/GenBank/DDBJ whole genome shotgun (WGS) entry which is preliminary data.</text>
</comment>
<feature type="compositionally biased region" description="Low complexity" evidence="8">
    <location>
        <begin position="502"/>
        <end position="519"/>
    </location>
</feature>
<dbReference type="Pfam" id="PF14291">
    <property type="entry name" value="DUF4371"/>
    <property type="match status" value="1"/>
</dbReference>
<feature type="region of interest" description="Disordered" evidence="8">
    <location>
        <begin position="1025"/>
        <end position="1044"/>
    </location>
</feature>
<feature type="compositionally biased region" description="Polar residues" evidence="8">
    <location>
        <begin position="480"/>
        <end position="494"/>
    </location>
</feature>
<protein>
    <recommendedName>
        <fullName evidence="9">DUF4371 domain-containing protein</fullName>
    </recommendedName>
</protein>
<reference evidence="10 11" key="1">
    <citation type="submission" date="2019-06" db="EMBL/GenBank/DDBJ databases">
        <title>Draft genomes of female and male turbot (Scophthalmus maximus).</title>
        <authorList>
            <person name="Xu H."/>
            <person name="Xu X.-W."/>
            <person name="Shao C."/>
            <person name="Chen S."/>
        </authorList>
    </citation>
    <scope>NUCLEOTIDE SEQUENCE [LARGE SCALE GENOMIC DNA]</scope>
    <source>
        <strain evidence="10">Ysfricsl-2016a</strain>
        <tissue evidence="10">Blood</tissue>
    </source>
</reference>
<dbReference type="InterPro" id="IPR025398">
    <property type="entry name" value="DUF4371"/>
</dbReference>
<gene>
    <name evidence="10" type="ORF">F2P81_011925</name>
</gene>
<dbReference type="EMBL" id="VEVO01000010">
    <property type="protein sequence ID" value="KAF0036613.1"/>
    <property type="molecule type" value="Genomic_DNA"/>
</dbReference>
<evidence type="ECO:0000256" key="1">
    <source>
        <dbReference type="ARBA" id="ARBA00004167"/>
    </source>
</evidence>
<organism evidence="10 11">
    <name type="scientific">Scophthalmus maximus</name>
    <name type="common">Turbot</name>
    <name type="synonym">Psetta maxima</name>
    <dbReference type="NCBI Taxonomy" id="52904"/>
    <lineage>
        <taxon>Eukaryota</taxon>
        <taxon>Metazoa</taxon>
        <taxon>Chordata</taxon>
        <taxon>Craniata</taxon>
        <taxon>Vertebrata</taxon>
        <taxon>Euteleostomi</taxon>
        <taxon>Actinopterygii</taxon>
        <taxon>Neopterygii</taxon>
        <taxon>Teleostei</taxon>
        <taxon>Neoteleostei</taxon>
        <taxon>Acanthomorphata</taxon>
        <taxon>Carangaria</taxon>
        <taxon>Pleuronectiformes</taxon>
        <taxon>Pleuronectoidei</taxon>
        <taxon>Scophthalmidae</taxon>
        <taxon>Scophthalmus</taxon>
    </lineage>
</organism>
<evidence type="ECO:0000259" key="9">
    <source>
        <dbReference type="Pfam" id="PF14291"/>
    </source>
</evidence>
<evidence type="ECO:0000256" key="4">
    <source>
        <dbReference type="ARBA" id="ARBA00022989"/>
    </source>
</evidence>
<evidence type="ECO:0000256" key="2">
    <source>
        <dbReference type="ARBA" id="ARBA00022553"/>
    </source>
</evidence>
<keyword evidence="4" id="KW-1133">Transmembrane helix</keyword>
<dbReference type="Pfam" id="PF15290">
    <property type="entry name" value="Syntaphilin"/>
    <property type="match status" value="1"/>
</dbReference>
<evidence type="ECO:0000256" key="8">
    <source>
        <dbReference type="SAM" id="MobiDB-lite"/>
    </source>
</evidence>
<feature type="coiled-coil region" evidence="7">
    <location>
        <begin position="623"/>
        <end position="650"/>
    </location>
</feature>
<accession>A0A6A4SRJ6</accession>
<feature type="compositionally biased region" description="Basic and acidic residues" evidence="8">
    <location>
        <begin position="1006"/>
        <end position="1019"/>
    </location>
</feature>
<name>A0A6A4SRJ6_SCOMX</name>
<keyword evidence="6" id="KW-0472">Membrane</keyword>
<dbReference type="PANTHER" id="PTHR16208">
    <property type="entry name" value="MICROTUBULE-ASSOCIATED PROTEIN/SYNTAPHILIN"/>
    <property type="match status" value="1"/>
</dbReference>
<evidence type="ECO:0000256" key="3">
    <source>
        <dbReference type="ARBA" id="ARBA00022692"/>
    </source>
</evidence>
<evidence type="ECO:0000313" key="10">
    <source>
        <dbReference type="EMBL" id="KAF0036613.1"/>
    </source>
</evidence>
<dbReference type="GO" id="GO:0005739">
    <property type="term" value="C:mitochondrion"/>
    <property type="evidence" value="ECO:0007669"/>
    <property type="project" value="TreeGrafter"/>
</dbReference>
<evidence type="ECO:0000256" key="5">
    <source>
        <dbReference type="ARBA" id="ARBA00023054"/>
    </source>
</evidence>
<feature type="compositionally biased region" description="Low complexity" evidence="8">
    <location>
        <begin position="528"/>
        <end position="544"/>
    </location>
</feature>
<evidence type="ECO:0000256" key="6">
    <source>
        <dbReference type="ARBA" id="ARBA00023136"/>
    </source>
</evidence>
<dbReference type="PANTHER" id="PTHR16208:SF1">
    <property type="entry name" value="SYNTAPHILIN"/>
    <property type="match status" value="1"/>
</dbReference>
<dbReference type="Proteomes" id="UP000438429">
    <property type="component" value="Unassembled WGS sequence"/>
</dbReference>
<dbReference type="GO" id="GO:0016020">
    <property type="term" value="C:membrane"/>
    <property type="evidence" value="ECO:0007669"/>
    <property type="project" value="UniProtKB-SubCell"/>
</dbReference>
<dbReference type="InterPro" id="IPR028197">
    <property type="entry name" value="Syntaphilin/Syntabulin"/>
</dbReference>
<evidence type="ECO:0000313" key="11">
    <source>
        <dbReference type="Proteomes" id="UP000438429"/>
    </source>
</evidence>
<feature type="region of interest" description="Disordered" evidence="8">
    <location>
        <begin position="479"/>
        <end position="570"/>
    </location>
</feature>
<keyword evidence="5 7" id="KW-0175">Coiled coil</keyword>
<dbReference type="AlphaFoldDB" id="A0A6A4SRJ6"/>
<evidence type="ECO:0000256" key="7">
    <source>
        <dbReference type="SAM" id="Coils"/>
    </source>
</evidence>
<dbReference type="SUPFAM" id="SSF53098">
    <property type="entry name" value="Ribonuclease H-like"/>
    <property type="match status" value="1"/>
</dbReference>
<dbReference type="GO" id="GO:0030182">
    <property type="term" value="P:neuron differentiation"/>
    <property type="evidence" value="ECO:0007669"/>
    <property type="project" value="TreeGrafter"/>
</dbReference>
<sequence length="1171" mass="128623">MLPVIIRGQNLEYKPWQSTDMSDILEKLPTLQDGAHPWISKLEEITVGTQSAIGDIKRLLANLLGVPAMEEILQKAGLNRYVGTAVNDPELFAASRGRMWRALRETFPTNVHPDNILIESLGQDESLCVKSSSATQNIPQRGHNQTEGEIKGNFLSIMELLAKDDNQVKRKRIGQRNATYLGHSTQNEIIDCLAEMVPTSIISEVSQTDAFSILVDETKDISKKEQKSFVIRYYYEGEIHESFLTFEAAERLDAAALSQKVIQVLQKYGLDYKKHLVVQAYDGASEMSVKNTGVQARIKVEAPLAFYVHCNAHCLNLVLVDTVKSLPEAYCYLSLLQKDYRSVQRSSRRRTAGRRWSDGRTDNGKTGTAIYRTIQSISLFNNTLHRSAWYGWLICLRARPTSPSDALIPFEARFNPLKGLQPKRRLKQILASSPVPKPVSGSQTTAPVTTATFDYCRFIELDYIPMETGYMVSMRPTKGYASTQSPSKGYASTKSPDRHSRSTNSPSTPRSRRTQATPSNRDPYGNTSLSSSSNSGSCKGSDCSPTKGRHQKYTSCTDNHGIRPPPPEQYLTPLQQKEVCIRHLRARLKETINTLQDRDTEIDELRGQLYRMQEDWVEEECHRVEAQLALKEARQEIQQLKQAVDTVRSRLSDAGGPSGDIGVQKYFQDINTQNHKLENLLLSMELAQAGLAKEGEARPGCRTRIGGSAPASVSGESPGVIPKLAVGGRGSCSCDCSPARSLTRSSTYTKLTDQALADQNGNAQDFPCLSGDGTQDSGFVCCGESSVPSRANLLLEAAFLSEETASLLNSYTQTFSQSLPHSLPNSLPHTFSHTLPRSFPRNSSHSVPQTMPHSSTYEKLCTGERLVPFRCGLGGVNCMSHPCLSHHHLYLHPLRETGIQTENCPIAASAGYPSDLDTIAEQRTFRSQACSPTSTWMSDEGEEDLDSITTTTSVTTATIMSTATEPIPVSKTPLVPYLPRSATVACSMERPLCGTKEGVEEEEKQEMEKAEKEVDATEMHNETTEIKLEDEGQQGQSQVAVKEEAAPGKLCDLAETSAGMEGNLRFAGCCGESSQDGTTLKNLSMEEVGLSAGSTQVGTGKLSPSSPELSPDVEQPHTSQPRRSTSHKEIAGVTVVEVHDDDDDEDLIVPHPLVPAVANNMSANTTDFVQN</sequence>
<feature type="region of interest" description="Disordered" evidence="8">
    <location>
        <begin position="1091"/>
        <end position="1130"/>
    </location>
</feature>
<comment type="subcellular location">
    <subcellularLocation>
        <location evidence="1">Membrane</location>
        <topology evidence="1">Single-pass membrane protein</topology>
    </subcellularLocation>
</comment>
<feature type="region of interest" description="Disordered" evidence="8">
    <location>
        <begin position="998"/>
        <end position="1019"/>
    </location>
</feature>
<keyword evidence="3" id="KW-0812">Transmembrane</keyword>